<dbReference type="Gene3D" id="1.25.10.10">
    <property type="entry name" value="Leucine-rich Repeat Variant"/>
    <property type="match status" value="4"/>
</dbReference>
<reference evidence="5" key="2">
    <citation type="submission" date="2021-01" db="EMBL/GenBank/DDBJ databases">
        <authorList>
            <person name="Schikora-Tamarit M.A."/>
        </authorList>
    </citation>
    <scope>NUCLEOTIDE SEQUENCE</scope>
    <source>
        <strain evidence="5">NCAIM Y.01608</strain>
    </source>
</reference>
<sequence>MVKKKGTDSGRRFAFTSFKDRVDAIQIDPTLQLDRKAFHEAEISHFLSTLEHWREVNLSKSFTELVEVLEPLCLSLPQLLYHQKTIFESLKNTLLLNDRLSLQPTLELLTQFCHDLGTDFMPYYSDTLGALVEIVPQQTETDPLEWIFNALAYLFKYLSKELSKDLVPTFRLLQPLLNIEKQEYIARFASQAMSFLVRKATSKALTSFVKTVMNEDLDVNVYHKSLVVIFSESMKNSQGSLHSKGPSILSVLTEICEPDEARTAIFSDVILDLLSHVSDASAIYETILENMTYRTSGSVWILTTLAFAESGKKVPNWSALFDGVSKLVQDAGLVQLYATLIRNADQLELSKRYVFLFTTMAAKDSLFLPFVETSLELSPDRALSFGKNYVTSFISQNWRQRHKEIAYFLDRMNRTGVALEVVIPHEFNEFIKSDIQNGLYWRLLMLQYSKATIDGETLLQKLPQASADEQGLIFKVLAKSDIPDISSAVIECIPASATNIVFLEGLQEVIKKNPTSFRKQQHTLIQLLKDNLVLPSHSVREATLSIIMLLFETAPEIISTCRLIEQIPLDLQTGREIQLRYRSFVQTFMESPKDQLLETVVVKFLFGQLSNKFSPSWSGVLEFMEQVIDRIEPLVWAEIETFLKKEYPPKVADTEQMHGVSQWTGLNPKLVGYVEKCESIAVRYSAIDKSLVPPAHESTEFTPFYREQCIKVLHRLPKLAEQHFDVLLPYVLEDEEDNVKWPVKDRNSMVEVMAKFQNLRRVPGADQVHKFLLRLLANRSVQTQKLAFNALANWKNPVYNRYRDNLNSLLDDMLFRDEVINLLQNEEKTVIREQDKDTIMPLILRILFGRAQTLKTSGTKQGRRTAAIKALSNLSDQHMKDFLSLSFEKLNEMRSQELSFRLIRTASGFLNMVSDLLSSIGRTRSECLSILLDPLVFSLSVSEKAIGSADEITDKAARNNRQLGFKVLYDVTDYLGDLFDWKPYGHDIYYNLVHQKMANFADENLQQPSSLMRLMTALWPQPNLQFFLCYEEMAPVKALMGVLKHEKAKEAVQQAVLQFVLKLLNSNDSSEQHVEVLILIISEYLNSLVALFANSESKEVNGLCVKILHNLVQRDLITASESSKFLVDSLVMVLDKPAAQVDMATRTEIVSVLGLVARNLSCSVTEIMPLYKSIAPLLKIHEEREMRIAICQVYLTLGAKYSELERVSRVVAALNSFSDKRIREPDYEQRLECYRKIDKELYDSFSSSEWLPVINTALFHINDETDSAMRTSASNTLCRFIDVSESFAEIFHEVVLPVVRPGLRRKNELVRQEYINVVAHVVEKTAEFPDMKVLLHGGDDEANFFKNIMHPQVHRRQRAVRRLGEMAQELADSSIAHYLLPMIERFAFWDDEKYRNLANDTVATVAKLTAYVSWNQYRAILSRYVATMTGALQKEKHEELRDSVLVVTAVASSMRELQRRGAKDFPAPEKLDDIVVEMLIPPVKKVLTKRDEETVVQRVALSEALVSLVMCCSAARIEAELPGILTSICQILRARSEELRDAVRKHLGRIAVGLGSPYLKFIMQELKTALTRGPQIHILSFTIHYLLVVMDGVLSQGDLDECAGYVIDTVMNDIFGAASEEKEAEGYNKKMKEIKHNKSYDTGELLASKMLLQNFSQILGPIKMLLREKLAFRTQKRLDELLRRVSIGLQKNKEASSTNAILLCHEIYEQSLEKDETRAKRISETEDHFLVKLDAKPLRTQMEYSLYSKVLQKFAFDLLHAVISKHPQLFTAGNLAGFVPLLETSLSSGDEGVVLAALKMLTQLSRLDFTEDVNAQFTACARATLKIVKDLPSTNSDLCQSALKFLSAVIRNKDGLQLKDTALSYLLKKIEPDLDEPMRQGVAFGFVKALIAKHVMLPDIYDVLESVSRIMITSTSGEIRQTARSVYYTFLMEYDQSRGRLEKQFKMLLGNLEYPAQSGRQSVMELLHLIVRKAGKDLLAVVSASFFIALANVSVTDEAPSCREMASEVLLAMLGRMDDLSFVEKCIAAWIDNRKNELLVRCGLHVYKLYLDAVGLENAVLNETALARINHVLAASAKSNEAGMSWELVYSSLVVFEALSQKTDVYDDKYGPTWAAVVDCLLYPHSWIRLASARLVGQYVQKCATVSDQTLQTIAYRSFRQLSAPGVAQSLATEVAKNLVYVSKIWAQKDTRYVPADGEQTEQSALEWALARACAVLRNESAPPKDLLVTKKAMVQYCVFLVSFLDAETVGHVIQQPLDPLVVISEQEPAVEDTDENTLPAMALKCLELVGQKIGVSEYNLLYSATKKAISERRQERKTKRAQLSLNNPAAAAKRKLKKHARTREKRKHLKDENGLYRPKRKKL</sequence>
<dbReference type="GO" id="GO:0030686">
    <property type="term" value="C:90S preribosome"/>
    <property type="evidence" value="ECO:0007669"/>
    <property type="project" value="TreeGrafter"/>
</dbReference>
<dbReference type="PANTHER" id="PTHR17695:SF11">
    <property type="entry name" value="SMALL SUBUNIT PROCESSOME COMPONENT 20 HOMOLOG"/>
    <property type="match status" value="1"/>
</dbReference>
<dbReference type="InterPro" id="IPR057525">
    <property type="entry name" value="UTP20_C"/>
</dbReference>
<evidence type="ECO:0000259" key="4">
    <source>
        <dbReference type="Pfam" id="PF23099"/>
    </source>
</evidence>
<dbReference type="InterPro" id="IPR052575">
    <property type="entry name" value="SSU_processome_comp_20"/>
</dbReference>
<dbReference type="EMBL" id="JAEUBD010001178">
    <property type="protein sequence ID" value="KAH3664701.1"/>
    <property type="molecule type" value="Genomic_DNA"/>
</dbReference>
<name>A0A9P8T4C2_9ASCO</name>
<keyword evidence="6" id="KW-1185">Reference proteome</keyword>
<feature type="domain" description="U3 small nucleolar RNA-associated protein 20" evidence="3">
    <location>
        <begin position="1490"/>
        <end position="1707"/>
    </location>
</feature>
<evidence type="ECO:0000259" key="3">
    <source>
        <dbReference type="Pfam" id="PF20416"/>
    </source>
</evidence>
<comment type="caution">
    <text evidence="5">The sequence shown here is derived from an EMBL/GenBank/DDBJ whole genome shotgun (WGS) entry which is preliminary data.</text>
</comment>
<protein>
    <submittedName>
        <fullName evidence="5">Uncharacterized protein</fullName>
    </submittedName>
</protein>
<accession>A0A9P8T4C2</accession>
<gene>
    <name evidence="5" type="ORF">OGATHE_003516</name>
</gene>
<evidence type="ECO:0000313" key="6">
    <source>
        <dbReference type="Proteomes" id="UP000788993"/>
    </source>
</evidence>
<organism evidence="5 6">
    <name type="scientific">Ogataea polymorpha</name>
    <dbReference type="NCBI Taxonomy" id="460523"/>
    <lineage>
        <taxon>Eukaryota</taxon>
        <taxon>Fungi</taxon>
        <taxon>Dikarya</taxon>
        <taxon>Ascomycota</taxon>
        <taxon>Saccharomycotina</taxon>
        <taxon>Pichiomycetes</taxon>
        <taxon>Pichiales</taxon>
        <taxon>Pichiaceae</taxon>
        <taxon>Ogataea</taxon>
    </lineage>
</organism>
<dbReference type="InterPro" id="IPR046523">
    <property type="entry name" value="UTP20_dom"/>
</dbReference>
<feature type="domain" description="U3 small nucleolar RNA-associated protein 20 N-terminal" evidence="2">
    <location>
        <begin position="740"/>
        <end position="1307"/>
    </location>
</feature>
<evidence type="ECO:0000259" key="2">
    <source>
        <dbReference type="Pfam" id="PF07539"/>
    </source>
</evidence>
<dbReference type="Proteomes" id="UP000788993">
    <property type="component" value="Unassembled WGS sequence"/>
</dbReference>
<feature type="compositionally biased region" description="Basic residues" evidence="1">
    <location>
        <begin position="2333"/>
        <end position="2349"/>
    </location>
</feature>
<dbReference type="SUPFAM" id="SSF48371">
    <property type="entry name" value="ARM repeat"/>
    <property type="match status" value="2"/>
</dbReference>
<dbReference type="Pfam" id="PF23099">
    <property type="entry name" value="UTP20_C"/>
    <property type="match status" value="1"/>
</dbReference>
<evidence type="ECO:0000256" key="1">
    <source>
        <dbReference type="SAM" id="MobiDB-lite"/>
    </source>
</evidence>
<dbReference type="InterPro" id="IPR011430">
    <property type="entry name" value="UTP20_N"/>
</dbReference>
<dbReference type="PANTHER" id="PTHR17695">
    <property type="entry name" value="SMALL SUBUNIT PROCESSOME COMPONENT 20 HOMOLOG"/>
    <property type="match status" value="1"/>
</dbReference>
<feature type="region of interest" description="Disordered" evidence="1">
    <location>
        <begin position="2313"/>
        <end position="2364"/>
    </location>
</feature>
<proteinExistence type="predicted"/>
<evidence type="ECO:0000313" key="5">
    <source>
        <dbReference type="EMBL" id="KAH3664701.1"/>
    </source>
</evidence>
<reference evidence="5" key="1">
    <citation type="journal article" date="2021" name="Open Biol.">
        <title>Shared evolutionary footprints suggest mitochondrial oxidative damage underlies multiple complex I losses in fungi.</title>
        <authorList>
            <person name="Schikora-Tamarit M.A."/>
            <person name="Marcet-Houben M."/>
            <person name="Nosek J."/>
            <person name="Gabaldon T."/>
        </authorList>
    </citation>
    <scope>NUCLEOTIDE SEQUENCE</scope>
    <source>
        <strain evidence="5">NCAIM Y.01608</strain>
    </source>
</reference>
<dbReference type="Pfam" id="PF07539">
    <property type="entry name" value="UTP20_N"/>
    <property type="match status" value="1"/>
</dbReference>
<feature type="domain" description="U3 small nucleolar RNA-associated protein 20 C-terminal" evidence="4">
    <location>
        <begin position="2128"/>
        <end position="2349"/>
    </location>
</feature>
<dbReference type="InterPro" id="IPR016024">
    <property type="entry name" value="ARM-type_fold"/>
</dbReference>
<dbReference type="GO" id="GO:0032040">
    <property type="term" value="C:small-subunit processome"/>
    <property type="evidence" value="ECO:0007669"/>
    <property type="project" value="TreeGrafter"/>
</dbReference>
<dbReference type="InterPro" id="IPR011989">
    <property type="entry name" value="ARM-like"/>
</dbReference>
<dbReference type="Pfam" id="PF20416">
    <property type="entry name" value="UTP20"/>
    <property type="match status" value="1"/>
</dbReference>